<feature type="region of interest" description="Disordered" evidence="1">
    <location>
        <begin position="1"/>
        <end position="34"/>
    </location>
</feature>
<evidence type="ECO:0000256" key="1">
    <source>
        <dbReference type="SAM" id="MobiDB-lite"/>
    </source>
</evidence>
<reference evidence="2" key="1">
    <citation type="submission" date="2021-02" db="EMBL/GenBank/DDBJ databases">
        <authorList>
            <person name="Nieuwenhuis M."/>
            <person name="Van De Peppel L.J.J."/>
        </authorList>
    </citation>
    <scope>NUCLEOTIDE SEQUENCE</scope>
    <source>
        <strain evidence="2">D49</strain>
    </source>
</reference>
<accession>A0A9P7GJ90</accession>
<dbReference type="EMBL" id="JABCKI010000214">
    <property type="protein sequence ID" value="KAG5651662.1"/>
    <property type="molecule type" value="Genomic_DNA"/>
</dbReference>
<feature type="compositionally biased region" description="Polar residues" evidence="1">
    <location>
        <begin position="88"/>
        <end position="97"/>
    </location>
</feature>
<sequence>MATRTGLGLATTNTMRKRPTPNSYPPPPAAAPSQAQAWQAQAVFMDDAATKLSDPVQQVRSLRAHVLGTPIPTPRSSRANPMDLVSQGLGSTETTDIQPELSA</sequence>
<dbReference type="Proteomes" id="UP000717328">
    <property type="component" value="Unassembled WGS sequence"/>
</dbReference>
<proteinExistence type="predicted"/>
<dbReference type="AlphaFoldDB" id="A0A9P7GJ90"/>
<evidence type="ECO:0000313" key="3">
    <source>
        <dbReference type="Proteomes" id="UP000717328"/>
    </source>
</evidence>
<organism evidence="2 3">
    <name type="scientific">Sphagnurus paluster</name>
    <dbReference type="NCBI Taxonomy" id="117069"/>
    <lineage>
        <taxon>Eukaryota</taxon>
        <taxon>Fungi</taxon>
        <taxon>Dikarya</taxon>
        <taxon>Basidiomycota</taxon>
        <taxon>Agaricomycotina</taxon>
        <taxon>Agaricomycetes</taxon>
        <taxon>Agaricomycetidae</taxon>
        <taxon>Agaricales</taxon>
        <taxon>Tricholomatineae</taxon>
        <taxon>Lyophyllaceae</taxon>
        <taxon>Sphagnurus</taxon>
    </lineage>
</organism>
<evidence type="ECO:0000313" key="2">
    <source>
        <dbReference type="EMBL" id="KAG5651662.1"/>
    </source>
</evidence>
<keyword evidence="3" id="KW-1185">Reference proteome</keyword>
<reference evidence="2" key="2">
    <citation type="submission" date="2021-10" db="EMBL/GenBank/DDBJ databases">
        <title>Phylogenomics reveals ancestral predisposition of the termite-cultivated fungus Termitomyces towards a domesticated lifestyle.</title>
        <authorList>
            <person name="Auxier B."/>
            <person name="Grum-Grzhimaylo A."/>
            <person name="Cardenas M.E."/>
            <person name="Lodge J.D."/>
            <person name="Laessoe T."/>
            <person name="Pedersen O."/>
            <person name="Smith M.E."/>
            <person name="Kuyper T.W."/>
            <person name="Franco-Molano E.A."/>
            <person name="Baroni T.J."/>
            <person name="Aanen D.K."/>
        </authorList>
    </citation>
    <scope>NUCLEOTIDE SEQUENCE</scope>
    <source>
        <strain evidence="2">D49</strain>
    </source>
</reference>
<name>A0A9P7GJ90_9AGAR</name>
<comment type="caution">
    <text evidence="2">The sequence shown here is derived from an EMBL/GenBank/DDBJ whole genome shotgun (WGS) entry which is preliminary data.</text>
</comment>
<feature type="region of interest" description="Disordered" evidence="1">
    <location>
        <begin position="65"/>
        <end position="103"/>
    </location>
</feature>
<gene>
    <name evidence="2" type="ORF">H0H81_007885</name>
</gene>
<protein>
    <submittedName>
        <fullName evidence="2">Uncharacterized protein</fullName>
    </submittedName>
</protein>